<feature type="compositionally biased region" description="Low complexity" evidence="2">
    <location>
        <begin position="766"/>
        <end position="777"/>
    </location>
</feature>
<feature type="compositionally biased region" description="Basic and acidic residues" evidence="2">
    <location>
        <begin position="671"/>
        <end position="683"/>
    </location>
</feature>
<feature type="compositionally biased region" description="Polar residues" evidence="2">
    <location>
        <begin position="1339"/>
        <end position="1348"/>
    </location>
</feature>
<feature type="compositionally biased region" description="Basic and acidic residues" evidence="2">
    <location>
        <begin position="908"/>
        <end position="917"/>
    </location>
</feature>
<feature type="region of interest" description="Disordered" evidence="2">
    <location>
        <begin position="345"/>
        <end position="396"/>
    </location>
</feature>
<feature type="region of interest" description="Disordered" evidence="2">
    <location>
        <begin position="542"/>
        <end position="568"/>
    </location>
</feature>
<feature type="region of interest" description="Disordered" evidence="2">
    <location>
        <begin position="1272"/>
        <end position="1517"/>
    </location>
</feature>
<evidence type="ECO:0000256" key="2">
    <source>
        <dbReference type="SAM" id="MobiDB-lite"/>
    </source>
</evidence>
<feature type="region of interest" description="Disordered" evidence="2">
    <location>
        <begin position="123"/>
        <end position="156"/>
    </location>
</feature>
<feature type="compositionally biased region" description="Pro residues" evidence="2">
    <location>
        <begin position="1184"/>
        <end position="1193"/>
    </location>
</feature>
<feature type="region of interest" description="Disordered" evidence="2">
    <location>
        <begin position="1550"/>
        <end position="1586"/>
    </location>
</feature>
<feature type="compositionally biased region" description="Polar residues" evidence="2">
    <location>
        <begin position="503"/>
        <end position="513"/>
    </location>
</feature>
<accession>A0A3R7N3F6</accession>
<dbReference type="EMBL" id="QCYY01001677">
    <property type="protein sequence ID" value="ROT76274.1"/>
    <property type="molecule type" value="Genomic_DNA"/>
</dbReference>
<reference evidence="3 4" key="1">
    <citation type="submission" date="2018-04" db="EMBL/GenBank/DDBJ databases">
        <authorList>
            <person name="Zhang X."/>
            <person name="Yuan J."/>
            <person name="Li F."/>
            <person name="Xiang J."/>
        </authorList>
    </citation>
    <scope>NUCLEOTIDE SEQUENCE [LARGE SCALE GENOMIC DNA]</scope>
    <source>
        <tissue evidence="3">Muscle</tissue>
    </source>
</reference>
<feature type="region of interest" description="Disordered" evidence="2">
    <location>
        <begin position="1211"/>
        <end position="1234"/>
    </location>
</feature>
<feature type="region of interest" description="Disordered" evidence="2">
    <location>
        <begin position="420"/>
        <end position="515"/>
    </location>
</feature>
<feature type="region of interest" description="Disordered" evidence="2">
    <location>
        <begin position="1602"/>
        <end position="1623"/>
    </location>
</feature>
<feature type="compositionally biased region" description="Basic residues" evidence="2">
    <location>
        <begin position="381"/>
        <end position="396"/>
    </location>
</feature>
<feature type="coiled-coil region" evidence="1">
    <location>
        <begin position="263"/>
        <end position="315"/>
    </location>
</feature>
<feature type="compositionally biased region" description="Acidic residues" evidence="2">
    <location>
        <begin position="656"/>
        <end position="670"/>
    </location>
</feature>
<feature type="compositionally biased region" description="Low complexity" evidence="2">
    <location>
        <begin position="728"/>
        <end position="750"/>
    </location>
</feature>
<protein>
    <submittedName>
        <fullName evidence="3">Uncharacterized protein</fullName>
    </submittedName>
</protein>
<feature type="coiled-coil region" evidence="1">
    <location>
        <begin position="176"/>
        <end position="203"/>
    </location>
</feature>
<feature type="region of interest" description="Disordered" evidence="2">
    <location>
        <begin position="1178"/>
        <end position="1197"/>
    </location>
</feature>
<evidence type="ECO:0000313" key="3">
    <source>
        <dbReference type="EMBL" id="ROT76274.1"/>
    </source>
</evidence>
<feature type="compositionally biased region" description="Basic and acidic residues" evidence="2">
    <location>
        <begin position="993"/>
        <end position="1003"/>
    </location>
</feature>
<feature type="compositionally biased region" description="Basic residues" evidence="2">
    <location>
        <begin position="432"/>
        <end position="441"/>
    </location>
</feature>
<feature type="compositionally biased region" description="Basic and acidic residues" evidence="2">
    <location>
        <begin position="357"/>
        <end position="380"/>
    </location>
</feature>
<feature type="compositionally biased region" description="Low complexity" evidence="2">
    <location>
        <begin position="542"/>
        <end position="553"/>
    </location>
</feature>
<feature type="region of interest" description="Disordered" evidence="2">
    <location>
        <begin position="896"/>
        <end position="1145"/>
    </location>
</feature>
<dbReference type="Proteomes" id="UP000283509">
    <property type="component" value="Unassembled WGS sequence"/>
</dbReference>
<feature type="compositionally biased region" description="Basic residues" evidence="2">
    <location>
        <begin position="849"/>
        <end position="858"/>
    </location>
</feature>
<keyword evidence="1" id="KW-0175">Coiled coil</keyword>
<feature type="region of interest" description="Disordered" evidence="2">
    <location>
        <begin position="234"/>
        <end position="258"/>
    </location>
</feature>
<feature type="compositionally biased region" description="Basic and acidic residues" evidence="2">
    <location>
        <begin position="1012"/>
        <end position="1034"/>
    </location>
</feature>
<evidence type="ECO:0000256" key="1">
    <source>
        <dbReference type="SAM" id="Coils"/>
    </source>
</evidence>
<feature type="compositionally biased region" description="Polar residues" evidence="2">
    <location>
        <begin position="1463"/>
        <end position="1497"/>
    </location>
</feature>
<feature type="compositionally biased region" description="Polar residues" evidence="2">
    <location>
        <begin position="463"/>
        <end position="481"/>
    </location>
</feature>
<sequence>MARIVRGELPATIVRIARGDCPNYQWRWFELSAVVVQIASDNCPYCQSRRKSESSLAADLVTPPVHSHPSSLSLNEIEAEETGLQAENKAASEPTLAGTEPGTPKVAVLVQLEEVVEDGHHALHDPGNSYAPAEITRNIDSSGSEEDVTRRHRADDDEDVVTNLRRTDSARTQGSYRSLLRENMSLLDKLRQQEDMCRALEHQMGDIDSKMDNVADQHLRTLEKLHRQVSIIMKDPSSSHDGEEGDVDPAATSGDPEANQRLINQLRSRIADLEIRGEHLMDEKVQLERAFKLHKEQETEIAESLVQRIRELQDAGAEVNIQTVQCQTDDVSLPSEDSVVVLEEPPAEVFPEEQEPKEEATKRPEKKEKAVEEERREGRPREHRKAKKTPPKKLQKLHNLTGDLLFQAKCLEQALVTKHGLDRRSDPQQPRGHGHRQRSLRGRSSLRLAGDVGAPQRSHRNSSARTWSSIEAITSVESPQDSGIWEAGSGAGLESYGAPRSSRGPTASTTSIDPQDLLAMNAELSRMAKELRLEMMKMWSYRESTSPESVSSETIGPESLDEAKPVDDKLVAEAKEVFQSIALLPKDSTPPSPHSGRSPSSRSRRSPSTTSLSKRRGSAGQEERCGRRSTERERSRSASGTPVRRDSHRQRKRREEEDDEDDEDEEEEDEGQRKEKSDHKDADISVFLPSGATFGELLLRSKQHHDEDESTWEGPRRRSSDGLSTVTSGPSRSRSPSPSIASSAPSVEASPRIDEEEEESISLAGTWRTTTTSTTRSGDYVLSSSFEWEEENPEERRRPRGRWKAVVEEEEEEEDEKEDRETPKPQVWTEAPEDTRRSFETEVTVAAPRHGRRDLKTRRISDTQVEYESFGQNNRDECFANTFSRTVYDDEALAAGRLSRNPSVRRANSRDADESHWRRPRTLPSVVLDDLPHSDRSPDVFVPTKRTIFTMQGSTRNPDQARATPTFVDSQEEDVAVPWRRSRSQPDTPTESNGHRSREDSKESSATPTQEDVAKPQVKEDRNETKPAEKAKDKQRAKKSANAVPDVTVNGEKEAKIDEKKKEKTEDNTEAQLRGGETVSEAVTSEEVDSEMDVIAAESLDVVPALRDGRSPRSPHSLTPSPRPSGSPIASPHLHAPTPISPPIESKKKVLEAANEGVPTVRSIIQKFNKRITENQELLGSPFRSPPMSPPWQSPRSQRKILAGLASCSKQEDTYSSTGDIIGSQSELPRPMIYSPPTGVLKSLSTSVIMTNAEISPKVTRSASGSFVQGSSLLIGASPKPTATSSPQHTPNTSVASAADVWGTSPSGSPAISPAPTDPDTSYDLDVSVDDSFHDRASASPQPDNKSPSARLRAMRIKKAKEDFLARGAAPLSAAEQRHSGSQDDLKMRHRSGTASTDDTWRDSDELFAGGTSPMPSPAPTEEASQDGGDAPDQLPRTSSKRRNIPKKESFRRQSAGCLLEESASQKLASQVVKSASSGVLSSGRGNSRYSIDSQSPLDRKASVDPSTGSGRSSRGIFRLFRRTKNRDKKDMPSVQRLCRQSLLVDFANGKGRTKSASPQPYSDLRSLPEMEGEENTTSKWHGGGRVSSPFSLVPVVARGPAPITNSELDSSRTTDLQESVSQSEQKAAVTSYLNSYRAQSLVDSWSKIRGPIPVGARGVLFAALSWADS</sequence>
<feature type="compositionally biased region" description="Basic and acidic residues" evidence="2">
    <location>
        <begin position="1051"/>
        <end position="1067"/>
    </location>
</feature>
<dbReference type="OrthoDB" id="6376173at2759"/>
<feature type="region of interest" description="Disordered" evidence="2">
    <location>
        <begin position="581"/>
        <end position="860"/>
    </location>
</feature>
<feature type="compositionally biased region" description="Polar residues" evidence="2">
    <location>
        <begin position="1604"/>
        <end position="1623"/>
    </location>
</feature>
<gene>
    <name evidence="3" type="ORF">C7M84_005168</name>
</gene>
<organism evidence="3 4">
    <name type="scientific">Penaeus vannamei</name>
    <name type="common">Whiteleg shrimp</name>
    <name type="synonym">Litopenaeus vannamei</name>
    <dbReference type="NCBI Taxonomy" id="6689"/>
    <lineage>
        <taxon>Eukaryota</taxon>
        <taxon>Metazoa</taxon>
        <taxon>Ecdysozoa</taxon>
        <taxon>Arthropoda</taxon>
        <taxon>Crustacea</taxon>
        <taxon>Multicrustacea</taxon>
        <taxon>Malacostraca</taxon>
        <taxon>Eumalacostraca</taxon>
        <taxon>Eucarida</taxon>
        <taxon>Decapoda</taxon>
        <taxon>Dendrobranchiata</taxon>
        <taxon>Penaeoidea</taxon>
        <taxon>Penaeidae</taxon>
        <taxon>Penaeus</taxon>
    </lineage>
</organism>
<feature type="compositionally biased region" description="Acidic residues" evidence="2">
    <location>
        <begin position="808"/>
        <end position="818"/>
    </location>
</feature>
<reference evidence="3 4" key="2">
    <citation type="submission" date="2019-01" db="EMBL/GenBank/DDBJ databases">
        <title>The decoding of complex shrimp genome reveals the adaptation for benthos swimmer, frequently molting mechanism and breeding impact on genome.</title>
        <authorList>
            <person name="Sun Y."/>
            <person name="Gao Y."/>
            <person name="Yu Y."/>
        </authorList>
    </citation>
    <scope>NUCLEOTIDE SEQUENCE [LARGE SCALE GENOMIC DNA]</scope>
    <source>
        <tissue evidence="3">Muscle</tissue>
    </source>
</reference>
<evidence type="ECO:0000313" key="4">
    <source>
        <dbReference type="Proteomes" id="UP000283509"/>
    </source>
</evidence>
<proteinExistence type="predicted"/>
<feature type="compositionally biased region" description="Basic and acidic residues" evidence="2">
    <location>
        <begin position="621"/>
        <end position="636"/>
    </location>
</feature>
<feature type="compositionally biased region" description="Low complexity" evidence="2">
    <location>
        <begin position="594"/>
        <end position="612"/>
    </location>
</feature>
<feature type="compositionally biased region" description="Polar residues" evidence="2">
    <location>
        <begin position="1281"/>
        <end position="1296"/>
    </location>
</feature>
<comment type="caution">
    <text evidence="3">The sequence shown here is derived from an EMBL/GenBank/DDBJ whole genome shotgun (WGS) entry which is preliminary data.</text>
</comment>
<feature type="compositionally biased region" description="Low complexity" evidence="2">
    <location>
        <begin position="1303"/>
        <end position="1315"/>
    </location>
</feature>
<feature type="compositionally biased region" description="Polar residues" evidence="2">
    <location>
        <begin position="947"/>
        <end position="958"/>
    </location>
</feature>
<feature type="compositionally biased region" description="Polar residues" evidence="2">
    <location>
        <begin position="1214"/>
        <end position="1227"/>
    </location>
</feature>
<feature type="compositionally biased region" description="Basic and acidic residues" evidence="2">
    <location>
        <begin position="1376"/>
        <end position="1387"/>
    </location>
</feature>
<name>A0A3R7N3F6_PENVA</name>
<keyword evidence="4" id="KW-1185">Reference proteome</keyword>